<dbReference type="AlphaFoldDB" id="A0A0W0SQF2"/>
<protein>
    <submittedName>
        <fullName evidence="2">Sel-1 protein</fullName>
    </submittedName>
</protein>
<evidence type="ECO:0000256" key="1">
    <source>
        <dbReference type="SAM" id="SignalP"/>
    </source>
</evidence>
<feature type="signal peptide" evidence="1">
    <location>
        <begin position="1"/>
        <end position="19"/>
    </location>
</feature>
<dbReference type="Proteomes" id="UP000054736">
    <property type="component" value="Unassembled WGS sequence"/>
</dbReference>
<accession>A0A0W0SQF2</accession>
<dbReference type="EMBL" id="LNXY01000027">
    <property type="protein sequence ID" value="KTC85563.1"/>
    <property type="molecule type" value="Genomic_DNA"/>
</dbReference>
<dbReference type="Gene3D" id="1.25.40.10">
    <property type="entry name" value="Tetratricopeptide repeat domain"/>
    <property type="match status" value="1"/>
</dbReference>
<dbReference type="PANTHER" id="PTHR11102:SF160">
    <property type="entry name" value="ERAD-ASSOCIATED E3 UBIQUITIN-PROTEIN LIGASE COMPONENT HRD3"/>
    <property type="match status" value="1"/>
</dbReference>
<dbReference type="OrthoDB" id="8561742at2"/>
<feature type="chain" id="PRO_5006912235" evidence="1">
    <location>
        <begin position="20"/>
        <end position="127"/>
    </location>
</feature>
<dbReference type="PANTHER" id="PTHR11102">
    <property type="entry name" value="SEL-1-LIKE PROTEIN"/>
    <property type="match status" value="1"/>
</dbReference>
<name>A0A0W0SQF2_9GAMM</name>
<dbReference type="STRING" id="1212489.Ldro_1888"/>
<evidence type="ECO:0000313" key="2">
    <source>
        <dbReference type="EMBL" id="KTC85563.1"/>
    </source>
</evidence>
<keyword evidence="1" id="KW-0732">Signal</keyword>
<dbReference type="SMART" id="SM00671">
    <property type="entry name" value="SEL1"/>
    <property type="match status" value="1"/>
</dbReference>
<evidence type="ECO:0000313" key="3">
    <source>
        <dbReference type="Proteomes" id="UP000054736"/>
    </source>
</evidence>
<keyword evidence="3" id="KW-1185">Reference proteome</keyword>
<proteinExistence type="predicted"/>
<reference evidence="2 3" key="1">
    <citation type="submission" date="2015-11" db="EMBL/GenBank/DDBJ databases">
        <title>Genomic analysis of 38 Legionella species identifies large and diverse effector repertoires.</title>
        <authorList>
            <person name="Burstein D."/>
            <person name="Amaro F."/>
            <person name="Zusman T."/>
            <person name="Lifshitz Z."/>
            <person name="Cohen O."/>
            <person name="Gilbert J.A."/>
            <person name="Pupko T."/>
            <person name="Shuman H.A."/>
            <person name="Segal G."/>
        </authorList>
    </citation>
    <scope>NUCLEOTIDE SEQUENCE [LARGE SCALE GENOMIC DNA]</scope>
    <source>
        <strain evidence="2 3">ATCC 700990</strain>
    </source>
</reference>
<dbReference type="Pfam" id="PF08238">
    <property type="entry name" value="Sel1"/>
    <property type="match status" value="1"/>
</dbReference>
<dbReference type="InterPro" id="IPR006597">
    <property type="entry name" value="Sel1-like"/>
</dbReference>
<gene>
    <name evidence="2" type="ORF">Ldro_1888</name>
</gene>
<dbReference type="InterPro" id="IPR050767">
    <property type="entry name" value="Sel1_AlgK"/>
</dbReference>
<dbReference type="InterPro" id="IPR011990">
    <property type="entry name" value="TPR-like_helical_dom_sf"/>
</dbReference>
<comment type="caution">
    <text evidence="2">The sequence shown here is derived from an EMBL/GenBank/DDBJ whole genome shotgun (WGS) entry which is preliminary data.</text>
</comment>
<dbReference type="PATRIC" id="fig|1212489.4.peg.1995"/>
<organism evidence="2 3">
    <name type="scientific">Legionella drozanskii LLAP-1</name>
    <dbReference type="NCBI Taxonomy" id="1212489"/>
    <lineage>
        <taxon>Bacteria</taxon>
        <taxon>Pseudomonadati</taxon>
        <taxon>Pseudomonadota</taxon>
        <taxon>Gammaproteobacteria</taxon>
        <taxon>Legionellales</taxon>
        <taxon>Legionellaceae</taxon>
        <taxon>Legionella</taxon>
    </lineage>
</organism>
<sequence>MRFVLQLALLLCLTLPEVACVMRIRDSNFRQGIECFRVQNYREAFIHLKPEADRGQPDAQYAIGYMYYYGQGVIENREQAWLWIKRAAKAGQPDAIKAVKILRHPPPRNVSKDPLDALIYQDVPGEY</sequence>
<dbReference type="SUPFAM" id="SSF81901">
    <property type="entry name" value="HCP-like"/>
    <property type="match status" value="1"/>
</dbReference>